<protein>
    <recommendedName>
        <fullName evidence="3">Polyhydroxyalkanoic acid system protein (PHA_gran_rgn)</fullName>
    </recommendedName>
</protein>
<reference evidence="1 2" key="1">
    <citation type="submission" date="2019-02" db="EMBL/GenBank/DDBJ databases">
        <title>Deep-cultivation of Planctomycetes and their phenomic and genomic characterization uncovers novel biology.</title>
        <authorList>
            <person name="Wiegand S."/>
            <person name="Jogler M."/>
            <person name="Boedeker C."/>
            <person name="Pinto D."/>
            <person name="Vollmers J."/>
            <person name="Rivas-Marin E."/>
            <person name="Kohn T."/>
            <person name="Peeters S.H."/>
            <person name="Heuer A."/>
            <person name="Rast P."/>
            <person name="Oberbeckmann S."/>
            <person name="Bunk B."/>
            <person name="Jeske O."/>
            <person name="Meyerdierks A."/>
            <person name="Storesund J.E."/>
            <person name="Kallscheuer N."/>
            <person name="Luecker S."/>
            <person name="Lage O.M."/>
            <person name="Pohl T."/>
            <person name="Merkel B.J."/>
            <person name="Hornburger P."/>
            <person name="Mueller R.-W."/>
            <person name="Bruemmer F."/>
            <person name="Labrenz M."/>
            <person name="Spormann A.M."/>
            <person name="Op den Camp H."/>
            <person name="Overmann J."/>
            <person name="Amann R."/>
            <person name="Jetten M.S.M."/>
            <person name="Mascher T."/>
            <person name="Medema M.H."/>
            <person name="Devos D.P."/>
            <person name="Kaster A.-K."/>
            <person name="Ovreas L."/>
            <person name="Rohde M."/>
            <person name="Galperin M.Y."/>
            <person name="Jogler C."/>
        </authorList>
    </citation>
    <scope>NUCLEOTIDE SEQUENCE [LARGE SCALE GENOMIC DNA]</scope>
    <source>
        <strain evidence="1 2">Spa11</strain>
    </source>
</reference>
<evidence type="ECO:0008006" key="3">
    <source>
        <dbReference type="Google" id="ProtNLM"/>
    </source>
</evidence>
<keyword evidence="2" id="KW-1185">Reference proteome</keyword>
<gene>
    <name evidence="1" type="ORF">Spa11_11130</name>
</gene>
<dbReference type="AlphaFoldDB" id="A0A518K563"/>
<dbReference type="Proteomes" id="UP000316426">
    <property type="component" value="Chromosome"/>
</dbReference>
<dbReference type="Pfam" id="PF09650">
    <property type="entry name" value="PHA_gran_rgn"/>
    <property type="match status" value="1"/>
</dbReference>
<sequence length="100" mass="11195">MPKFNVSVPNPLGREAAIEKLQFFSAKVQEQNADKIKDVEQRWEENQMHFGFKTLGLKITGTMTVEDSAVRVDGDVPFAAAMFKGQIASAIEGQLQRLLR</sequence>
<dbReference type="KEGG" id="bmei:Spa11_11130"/>
<dbReference type="EMBL" id="CP036349">
    <property type="protein sequence ID" value="QDV72928.1"/>
    <property type="molecule type" value="Genomic_DNA"/>
</dbReference>
<evidence type="ECO:0000313" key="2">
    <source>
        <dbReference type="Proteomes" id="UP000316426"/>
    </source>
</evidence>
<proteinExistence type="predicted"/>
<evidence type="ECO:0000313" key="1">
    <source>
        <dbReference type="EMBL" id="QDV72928.1"/>
    </source>
</evidence>
<dbReference type="InterPro" id="IPR013433">
    <property type="entry name" value="PHA_gran_rgn"/>
</dbReference>
<accession>A0A518K563</accession>
<dbReference type="RefSeq" id="WP_145109042.1">
    <property type="nucleotide sequence ID" value="NZ_CP036349.1"/>
</dbReference>
<name>A0A518K563_9BACT</name>
<organism evidence="1 2">
    <name type="scientific">Botrimarina mediterranea</name>
    <dbReference type="NCBI Taxonomy" id="2528022"/>
    <lineage>
        <taxon>Bacteria</taxon>
        <taxon>Pseudomonadati</taxon>
        <taxon>Planctomycetota</taxon>
        <taxon>Planctomycetia</taxon>
        <taxon>Pirellulales</taxon>
        <taxon>Lacipirellulaceae</taxon>
        <taxon>Botrimarina</taxon>
    </lineage>
</organism>